<name>A0AA40AHZ0_9PEZI</name>
<dbReference type="Proteomes" id="UP001172102">
    <property type="component" value="Unassembled WGS sequence"/>
</dbReference>
<dbReference type="EMBL" id="JAUKUA010000004">
    <property type="protein sequence ID" value="KAK0716177.1"/>
    <property type="molecule type" value="Genomic_DNA"/>
</dbReference>
<dbReference type="AlphaFoldDB" id="A0AA40AHZ0"/>
<proteinExistence type="predicted"/>
<sequence>MSPQADSPNPTATSIPQTSVSPVSIAPPHSPTPHTNDTETMNTHSSPTTVITSPGPRGHIRSTSFPDAPAPHFALHHPSTDHRRVRSYDFPPITSQNEIEKPSDDDIGYLVDGNL</sequence>
<reference evidence="2" key="1">
    <citation type="submission" date="2023-06" db="EMBL/GenBank/DDBJ databases">
        <title>Genome-scale phylogeny and comparative genomics of the fungal order Sordariales.</title>
        <authorList>
            <consortium name="Lawrence Berkeley National Laboratory"/>
            <person name="Hensen N."/>
            <person name="Bonometti L."/>
            <person name="Westerberg I."/>
            <person name="Brannstrom I.O."/>
            <person name="Guillou S."/>
            <person name="Cros-Aarteil S."/>
            <person name="Calhoun S."/>
            <person name="Haridas S."/>
            <person name="Kuo A."/>
            <person name="Mondo S."/>
            <person name="Pangilinan J."/>
            <person name="Riley R."/>
            <person name="Labutti K."/>
            <person name="Andreopoulos B."/>
            <person name="Lipzen A."/>
            <person name="Chen C."/>
            <person name="Yanf M."/>
            <person name="Daum C."/>
            <person name="Ng V."/>
            <person name="Clum A."/>
            <person name="Steindorff A."/>
            <person name="Ohm R."/>
            <person name="Martin F."/>
            <person name="Silar P."/>
            <person name="Natvig D."/>
            <person name="Lalanne C."/>
            <person name="Gautier V."/>
            <person name="Ament-Velasquez S.L."/>
            <person name="Kruys A."/>
            <person name="Hutchinson M.I."/>
            <person name="Powell A.J."/>
            <person name="Barry K."/>
            <person name="Miller A.N."/>
            <person name="Grigoriev I.V."/>
            <person name="Debuchy R."/>
            <person name="Gladieux P."/>
            <person name="Thoren M.H."/>
            <person name="Johannesson H."/>
        </authorList>
    </citation>
    <scope>NUCLEOTIDE SEQUENCE</scope>
    <source>
        <strain evidence="2">SMH4607-1</strain>
    </source>
</reference>
<feature type="region of interest" description="Disordered" evidence="1">
    <location>
        <begin position="1"/>
        <end position="115"/>
    </location>
</feature>
<evidence type="ECO:0000313" key="2">
    <source>
        <dbReference type="EMBL" id="KAK0716177.1"/>
    </source>
</evidence>
<evidence type="ECO:0000313" key="3">
    <source>
        <dbReference type="Proteomes" id="UP001172102"/>
    </source>
</evidence>
<protein>
    <submittedName>
        <fullName evidence="2">Uncharacterized protein</fullName>
    </submittedName>
</protein>
<feature type="compositionally biased region" description="Polar residues" evidence="1">
    <location>
        <begin position="1"/>
        <end position="22"/>
    </location>
</feature>
<organism evidence="2 3">
    <name type="scientific">Lasiosphaeris hirsuta</name>
    <dbReference type="NCBI Taxonomy" id="260670"/>
    <lineage>
        <taxon>Eukaryota</taxon>
        <taxon>Fungi</taxon>
        <taxon>Dikarya</taxon>
        <taxon>Ascomycota</taxon>
        <taxon>Pezizomycotina</taxon>
        <taxon>Sordariomycetes</taxon>
        <taxon>Sordariomycetidae</taxon>
        <taxon>Sordariales</taxon>
        <taxon>Lasiosphaeriaceae</taxon>
        <taxon>Lasiosphaeris</taxon>
    </lineage>
</organism>
<gene>
    <name evidence="2" type="ORF">B0H67DRAFT_645826</name>
</gene>
<feature type="compositionally biased region" description="Polar residues" evidence="1">
    <location>
        <begin position="32"/>
        <end position="52"/>
    </location>
</feature>
<keyword evidence="3" id="KW-1185">Reference proteome</keyword>
<evidence type="ECO:0000256" key="1">
    <source>
        <dbReference type="SAM" id="MobiDB-lite"/>
    </source>
</evidence>
<accession>A0AA40AHZ0</accession>
<comment type="caution">
    <text evidence="2">The sequence shown here is derived from an EMBL/GenBank/DDBJ whole genome shotgun (WGS) entry which is preliminary data.</text>
</comment>